<keyword evidence="4" id="KW-1185">Reference proteome</keyword>
<feature type="domain" description="PknH-like extracellular" evidence="2">
    <location>
        <begin position="93"/>
        <end position="287"/>
    </location>
</feature>
<feature type="transmembrane region" description="Helical" evidence="1">
    <location>
        <begin position="52"/>
        <end position="70"/>
    </location>
</feature>
<evidence type="ECO:0000313" key="3">
    <source>
        <dbReference type="EMBL" id="ORJ54843.1"/>
    </source>
</evidence>
<dbReference type="Proteomes" id="UP000193040">
    <property type="component" value="Unassembled WGS sequence"/>
</dbReference>
<dbReference type="EMBL" id="MZZM01000033">
    <property type="protein sequence ID" value="ORJ54843.1"/>
    <property type="molecule type" value="Genomic_DNA"/>
</dbReference>
<accession>A0A1X0XPQ4</accession>
<keyword evidence="1" id="KW-0812">Transmembrane</keyword>
<dbReference type="Gene3D" id="3.40.1000.70">
    <property type="entry name" value="PknH-like extracellular domain"/>
    <property type="match status" value="1"/>
</dbReference>
<keyword evidence="1" id="KW-1133">Transmembrane helix</keyword>
<gene>
    <name evidence="3" type="ORF">B5M45_26800</name>
</gene>
<evidence type="ECO:0000256" key="1">
    <source>
        <dbReference type="SAM" id="Phobius"/>
    </source>
</evidence>
<dbReference type="Pfam" id="PF14032">
    <property type="entry name" value="PknH_C"/>
    <property type="match status" value="1"/>
</dbReference>
<reference evidence="3 4" key="1">
    <citation type="submission" date="2017-03" db="EMBL/GenBank/DDBJ databases">
        <title>Genomic insights into Mycobacterium simiae human colonization.</title>
        <authorList>
            <person name="Steffani J.L."/>
            <person name="Brunck M.E."/>
            <person name="Cruz E."/>
            <person name="Montiel R."/>
            <person name="Barona F."/>
        </authorList>
    </citation>
    <scope>NUCLEOTIDE SEQUENCE [LARGE SCALE GENOMIC DNA]</scope>
    <source>
        <strain evidence="3 4">MsiGto</strain>
    </source>
</reference>
<keyword evidence="1" id="KW-0472">Membrane</keyword>
<protein>
    <recommendedName>
        <fullName evidence="2">PknH-like extracellular domain-containing protein</fullName>
    </recommendedName>
</protein>
<dbReference type="InterPro" id="IPR026954">
    <property type="entry name" value="PknH-like_Extracell"/>
</dbReference>
<proteinExistence type="predicted"/>
<sequence>MCAAAVITAPIRASRSRPGWPIVSTPADQTHRCYSREKRGAAMAWMRLAPNVVRLILVLVSSALITLVAGCADVVSGTVRAAPDLKPRPLVGEVIKQAMLTDAELSHVFGQSFKLDDSMPPKFGGPAEMYWDWPDASRSDCASLAHILMGEAYRNAQVVNVAHEQWWAADVGEFPTVIDLVEGVVALPNTAAANALFEKFGSQWSRCAGQRLDSGLGFQNEITEVHAGASVVEATVEEVDLHTKLRRVRALGVRGNCLVEVEAVYFRDVAPAPGKDASDVARAMMGKISDRS</sequence>
<comment type="caution">
    <text evidence="3">The sequence shown here is derived from an EMBL/GenBank/DDBJ whole genome shotgun (WGS) entry which is preliminary data.</text>
</comment>
<evidence type="ECO:0000313" key="4">
    <source>
        <dbReference type="Proteomes" id="UP000193040"/>
    </source>
</evidence>
<evidence type="ECO:0000259" key="2">
    <source>
        <dbReference type="Pfam" id="PF14032"/>
    </source>
</evidence>
<organism evidence="3 4">
    <name type="scientific">Mycobacterium simiae</name>
    <name type="common">Mycobacterium habana</name>
    <dbReference type="NCBI Taxonomy" id="1784"/>
    <lineage>
        <taxon>Bacteria</taxon>
        <taxon>Bacillati</taxon>
        <taxon>Actinomycetota</taxon>
        <taxon>Actinomycetes</taxon>
        <taxon>Mycobacteriales</taxon>
        <taxon>Mycobacteriaceae</taxon>
        <taxon>Mycobacterium</taxon>
        <taxon>Mycobacterium simiae complex</taxon>
    </lineage>
</organism>
<name>A0A1X0XPQ4_MYCSI</name>
<dbReference type="AlphaFoldDB" id="A0A1X0XPQ4"/>
<dbReference type="InterPro" id="IPR038232">
    <property type="entry name" value="PknH-like_Extracell_sf"/>
</dbReference>